<dbReference type="Gene3D" id="3.30.70.1220">
    <property type="entry name" value="TFB5-like"/>
    <property type="match status" value="1"/>
</dbReference>
<sequence>MVTAVRGTLIQVDPPIKAIIVKIDAEENHAFIIEDLDDNTLFVKESALPRLKQLLEQGSVPISGAPGPGPSPGPPTLWEVKTISQAQAPDEVPNEAPDEALDEASEQALNEELGEAIDLMADDLLDDIHGLMDSIAEKMATMDDMADQVPDWLLDDQVWKPLQFVKRRLEDIKRTLGIMP</sequence>
<accession>A0A507B9K5</accession>
<evidence type="ECO:0000256" key="1">
    <source>
        <dbReference type="ARBA" id="ARBA00004123"/>
    </source>
</evidence>
<dbReference type="PANTHER" id="PTHR28580">
    <property type="entry name" value="GENERAL TRANSCRIPTION FACTOR IIH SUBUNIT 5"/>
    <property type="match status" value="1"/>
</dbReference>
<dbReference type="InParanoid" id="A0A507B9K5"/>
<dbReference type="EMBL" id="SKBQ01000035">
    <property type="protein sequence ID" value="TPX13280.1"/>
    <property type="molecule type" value="Genomic_DNA"/>
</dbReference>
<dbReference type="AlphaFoldDB" id="A0A507B9K5"/>
<dbReference type="SUPFAM" id="SSF142897">
    <property type="entry name" value="TFB5-like"/>
    <property type="match status" value="1"/>
</dbReference>
<dbReference type="OrthoDB" id="354at2759"/>
<keyword evidence="10" id="KW-1185">Reference proteome</keyword>
<evidence type="ECO:0000256" key="8">
    <source>
        <dbReference type="RuleBase" id="RU368032"/>
    </source>
</evidence>
<dbReference type="GO" id="GO:0006367">
    <property type="term" value="P:transcription initiation at RNA polymerase II promoter"/>
    <property type="evidence" value="ECO:0007669"/>
    <property type="project" value="UniProtKB-UniRule"/>
</dbReference>
<evidence type="ECO:0000256" key="5">
    <source>
        <dbReference type="ARBA" id="ARBA00023163"/>
    </source>
</evidence>
<reference evidence="9 10" key="1">
    <citation type="submission" date="2019-06" db="EMBL/GenBank/DDBJ databases">
        <title>Draft genome sequence of the filamentous fungus Phialemoniopsis curvata isolated from diesel fuel.</title>
        <authorList>
            <person name="Varaljay V.A."/>
            <person name="Lyon W.J."/>
            <person name="Crouch A.L."/>
            <person name="Drake C.E."/>
            <person name="Hollomon J.M."/>
            <person name="Nadeau L.J."/>
            <person name="Nunn H.S."/>
            <person name="Stevenson B.S."/>
            <person name="Bojanowski C.L."/>
            <person name="Crookes-Goodson W.J."/>
        </authorList>
    </citation>
    <scope>NUCLEOTIDE SEQUENCE [LARGE SCALE GENOMIC DNA]</scope>
    <source>
        <strain evidence="9 10">D216</strain>
    </source>
</reference>
<evidence type="ECO:0000313" key="9">
    <source>
        <dbReference type="EMBL" id="TPX13280.1"/>
    </source>
</evidence>
<evidence type="ECO:0000256" key="6">
    <source>
        <dbReference type="ARBA" id="ARBA00023204"/>
    </source>
</evidence>
<comment type="subunit">
    <text evidence="8">Component of the 7-subunit TFIIH core complex.</text>
</comment>
<evidence type="ECO:0000313" key="10">
    <source>
        <dbReference type="Proteomes" id="UP000319257"/>
    </source>
</evidence>
<evidence type="ECO:0000256" key="7">
    <source>
        <dbReference type="ARBA" id="ARBA00023242"/>
    </source>
</evidence>
<dbReference type="InterPro" id="IPR035935">
    <property type="entry name" value="TFB5-like_sf"/>
</dbReference>
<comment type="similarity">
    <text evidence="2 8">Belongs to the TFB5 family.</text>
</comment>
<name>A0A507B9K5_9PEZI</name>
<keyword evidence="4 8" id="KW-0805">Transcription regulation</keyword>
<comment type="caution">
    <text evidence="9">The sequence shown here is derived from an EMBL/GenBank/DDBJ whole genome shotgun (WGS) entry which is preliminary data.</text>
</comment>
<evidence type="ECO:0000256" key="2">
    <source>
        <dbReference type="ARBA" id="ARBA00007470"/>
    </source>
</evidence>
<organism evidence="9 10">
    <name type="scientific">Thyridium curvatum</name>
    <dbReference type="NCBI Taxonomy" id="1093900"/>
    <lineage>
        <taxon>Eukaryota</taxon>
        <taxon>Fungi</taxon>
        <taxon>Dikarya</taxon>
        <taxon>Ascomycota</taxon>
        <taxon>Pezizomycotina</taxon>
        <taxon>Sordariomycetes</taxon>
        <taxon>Sordariomycetidae</taxon>
        <taxon>Thyridiales</taxon>
        <taxon>Thyridiaceae</taxon>
        <taxon>Thyridium</taxon>
    </lineage>
</organism>
<keyword evidence="3 8" id="KW-0227">DNA damage</keyword>
<gene>
    <name evidence="9" type="ORF">E0L32_006253</name>
</gene>
<dbReference type="GO" id="GO:0006294">
    <property type="term" value="P:nucleotide-excision repair, preincision complex assembly"/>
    <property type="evidence" value="ECO:0007669"/>
    <property type="project" value="TreeGrafter"/>
</dbReference>
<evidence type="ECO:0000256" key="3">
    <source>
        <dbReference type="ARBA" id="ARBA00022763"/>
    </source>
</evidence>
<protein>
    <recommendedName>
        <fullName evidence="8">General transcription and DNA repair factor IIH subunit TFB5</fullName>
    </recommendedName>
</protein>
<keyword evidence="7 8" id="KW-0539">Nucleus</keyword>
<comment type="subcellular location">
    <subcellularLocation>
        <location evidence="1 8">Nucleus</location>
    </subcellularLocation>
</comment>
<dbReference type="STRING" id="1093900.A0A507B9K5"/>
<dbReference type="PANTHER" id="PTHR28580:SF1">
    <property type="entry name" value="GENERAL TRANSCRIPTION FACTOR IIH SUBUNIT 5"/>
    <property type="match status" value="1"/>
</dbReference>
<evidence type="ECO:0000256" key="4">
    <source>
        <dbReference type="ARBA" id="ARBA00023015"/>
    </source>
</evidence>
<proteinExistence type="inferred from homology"/>
<dbReference type="GO" id="GO:0005675">
    <property type="term" value="C:transcription factor TFIIH holo complex"/>
    <property type="evidence" value="ECO:0007669"/>
    <property type="project" value="TreeGrafter"/>
</dbReference>
<keyword evidence="5 8" id="KW-0804">Transcription</keyword>
<dbReference type="SMART" id="SM01395">
    <property type="entry name" value="Tbf5"/>
    <property type="match status" value="1"/>
</dbReference>
<dbReference type="InterPro" id="IPR009400">
    <property type="entry name" value="TFIIH_TTDA/Tfb5"/>
</dbReference>
<dbReference type="Pfam" id="PF06331">
    <property type="entry name" value="Tfb5"/>
    <property type="match status" value="1"/>
</dbReference>
<dbReference type="GO" id="GO:0000439">
    <property type="term" value="C:transcription factor TFIIH core complex"/>
    <property type="evidence" value="ECO:0007669"/>
    <property type="project" value="UniProtKB-UniRule"/>
</dbReference>
<comment type="function">
    <text evidence="8">In NER, TFIIH acts by opening DNA around the lesion to allow the excision of the damaged oligonucleotide and its replacement by a new DNA fragment. In transcription, TFIIH has an essential role in transcription initiation. When the pre-initiation complex (PIC) has been established, TFIIH is required for promoter opening and promoter escape.</text>
</comment>
<dbReference type="GeneID" id="41973700"/>
<dbReference type="Proteomes" id="UP000319257">
    <property type="component" value="Unassembled WGS sequence"/>
</dbReference>
<keyword evidence="6 8" id="KW-0234">DNA repair</keyword>
<dbReference type="RefSeq" id="XP_030994991.1">
    <property type="nucleotide sequence ID" value="XM_031140865.1"/>
</dbReference>